<dbReference type="AlphaFoldDB" id="A0A6L7G3W0"/>
<keyword evidence="3" id="KW-1185">Reference proteome</keyword>
<evidence type="ECO:0008006" key="4">
    <source>
        <dbReference type="Google" id="ProtNLM"/>
    </source>
</evidence>
<comment type="caution">
    <text evidence="2">The sequence shown here is derived from an EMBL/GenBank/DDBJ whole genome shotgun (WGS) entry which is preliminary data.</text>
</comment>
<name>A0A6L7G3W0_9RHOB</name>
<dbReference type="EMBL" id="WUMU01000015">
    <property type="protein sequence ID" value="MXN18795.1"/>
    <property type="molecule type" value="Genomic_DNA"/>
</dbReference>
<protein>
    <recommendedName>
        <fullName evidence="4">DUF1127 domain-containing protein</fullName>
    </recommendedName>
</protein>
<dbReference type="RefSeq" id="WP_160894918.1">
    <property type="nucleotide sequence ID" value="NZ_WUMU01000015.1"/>
</dbReference>
<evidence type="ECO:0000313" key="3">
    <source>
        <dbReference type="Proteomes" id="UP000477911"/>
    </source>
</evidence>
<gene>
    <name evidence="2" type="ORF">GR170_13170</name>
</gene>
<accession>A0A6L7G3W0</accession>
<evidence type="ECO:0000313" key="2">
    <source>
        <dbReference type="EMBL" id="MXN18795.1"/>
    </source>
</evidence>
<organism evidence="2 3">
    <name type="scientific">Pseudooceanicola albus</name>
    <dbReference type="NCBI Taxonomy" id="2692189"/>
    <lineage>
        <taxon>Bacteria</taxon>
        <taxon>Pseudomonadati</taxon>
        <taxon>Pseudomonadota</taxon>
        <taxon>Alphaproteobacteria</taxon>
        <taxon>Rhodobacterales</taxon>
        <taxon>Paracoccaceae</taxon>
        <taxon>Pseudooceanicola</taxon>
    </lineage>
</organism>
<feature type="region of interest" description="Disordered" evidence="1">
    <location>
        <begin position="46"/>
        <end position="71"/>
    </location>
</feature>
<reference evidence="2 3" key="1">
    <citation type="submission" date="2019-12" db="EMBL/GenBank/DDBJ databases">
        <authorList>
            <person name="Li M."/>
        </authorList>
    </citation>
    <scope>NUCLEOTIDE SEQUENCE [LARGE SCALE GENOMIC DNA]</scope>
    <source>
        <strain evidence="2 3">GBMRC 2024</strain>
    </source>
</reference>
<proteinExistence type="predicted"/>
<sequence>MTLMSTLTAPALTLTGLLKARRPATRTGQVRDRALDALPRERLEDLGIAPRSAANHRHSGQAGPIPRAETW</sequence>
<evidence type="ECO:0000256" key="1">
    <source>
        <dbReference type="SAM" id="MobiDB-lite"/>
    </source>
</evidence>
<dbReference type="Proteomes" id="UP000477911">
    <property type="component" value="Unassembled WGS sequence"/>
</dbReference>